<reference evidence="2 3" key="1">
    <citation type="submission" date="2017-07" db="EMBL/GenBank/DDBJ databases">
        <title>Amycolatopsis thailandensis Genome sequencing and assembly.</title>
        <authorList>
            <person name="Kaur N."/>
            <person name="Mayilraj S."/>
        </authorList>
    </citation>
    <scope>NUCLEOTIDE SEQUENCE [LARGE SCALE GENOMIC DNA]</scope>
    <source>
        <strain evidence="2 3">JCM 16380</strain>
    </source>
</reference>
<organism evidence="2 3">
    <name type="scientific">Amycolatopsis thailandensis</name>
    <dbReference type="NCBI Taxonomy" id="589330"/>
    <lineage>
        <taxon>Bacteria</taxon>
        <taxon>Bacillati</taxon>
        <taxon>Actinomycetota</taxon>
        <taxon>Actinomycetes</taxon>
        <taxon>Pseudonocardiales</taxon>
        <taxon>Pseudonocardiaceae</taxon>
        <taxon>Amycolatopsis</taxon>
    </lineage>
</organism>
<dbReference type="OrthoDB" id="3827724at2"/>
<evidence type="ECO:0008006" key="4">
    <source>
        <dbReference type="Google" id="ProtNLM"/>
    </source>
</evidence>
<comment type="caution">
    <text evidence="2">The sequence shown here is derived from an EMBL/GenBank/DDBJ whole genome shotgun (WGS) entry which is preliminary data.</text>
</comment>
<dbReference type="EMBL" id="NMQT01000158">
    <property type="protein sequence ID" value="OXM46134.1"/>
    <property type="molecule type" value="Genomic_DNA"/>
</dbReference>
<proteinExistence type="predicted"/>
<keyword evidence="1" id="KW-0812">Transmembrane</keyword>
<gene>
    <name evidence="2" type="ORF">CFP71_37230</name>
</gene>
<keyword evidence="1" id="KW-1133">Transmembrane helix</keyword>
<dbReference type="AlphaFoldDB" id="A0A229RI87"/>
<sequence length="287" mass="31854">MRRLLRSPLLWTLLSSVAVLVGVTAWLLTDRATSRGDALKTGALAGGAIAALYGLWLNDRRRRTEEDRHEIERSRISDERFAKSIELLGNDADQVRVGAMHSLAGLARTRPEYRQTVLDVLCAYLRRPFEHPKFDPDADWGDSERKAAAERERLVRRAAERLIRDILPHSGTTGPTFSLNLSDARLDKLGLLGRRVGWFGADRCEVLTYLDLTDTQLSGKFLLENVTIHGEFVLTRASFERKVSLDNTVVETAVDFSEATFAEPPSLEGAKFAAGSTLPVASGEDGY</sequence>
<dbReference type="Proteomes" id="UP000215223">
    <property type="component" value="Unassembled WGS sequence"/>
</dbReference>
<keyword evidence="3" id="KW-1185">Reference proteome</keyword>
<keyword evidence="1" id="KW-0472">Membrane</keyword>
<protein>
    <recommendedName>
        <fullName evidence="4">Pentapeptide repeat-containing protein</fullName>
    </recommendedName>
</protein>
<feature type="transmembrane region" description="Helical" evidence="1">
    <location>
        <begin position="41"/>
        <end position="58"/>
    </location>
</feature>
<name>A0A229RI87_9PSEU</name>
<evidence type="ECO:0000313" key="3">
    <source>
        <dbReference type="Proteomes" id="UP000215223"/>
    </source>
</evidence>
<evidence type="ECO:0000313" key="2">
    <source>
        <dbReference type="EMBL" id="OXM46134.1"/>
    </source>
</evidence>
<dbReference type="RefSeq" id="WP_093938604.1">
    <property type="nucleotide sequence ID" value="NZ_NMQT01000158.1"/>
</dbReference>
<evidence type="ECO:0000256" key="1">
    <source>
        <dbReference type="SAM" id="Phobius"/>
    </source>
</evidence>
<accession>A0A229RI87</accession>